<feature type="domain" description="Integrase catalytic" evidence="15">
    <location>
        <begin position="114"/>
        <end position="254"/>
    </location>
</feature>
<evidence type="ECO:0000259" key="15">
    <source>
        <dbReference type="PROSITE" id="PS50994"/>
    </source>
</evidence>
<keyword evidence="10" id="KW-0695">RNA-directed DNA polymerase</keyword>
<dbReference type="OrthoDB" id="7691805at2759"/>
<dbReference type="InterPro" id="IPR036397">
    <property type="entry name" value="RNaseH_sf"/>
</dbReference>
<dbReference type="GO" id="GO:0006310">
    <property type="term" value="P:DNA recombination"/>
    <property type="evidence" value="ECO:0007669"/>
    <property type="project" value="UniProtKB-KW"/>
</dbReference>
<dbReference type="PROSITE" id="PS50994">
    <property type="entry name" value="INTEGRASE"/>
    <property type="match status" value="1"/>
</dbReference>
<dbReference type="GO" id="GO:0003723">
    <property type="term" value="F:RNA binding"/>
    <property type="evidence" value="ECO:0007669"/>
    <property type="project" value="UniProtKB-KW"/>
</dbReference>
<keyword evidence="11" id="KW-0808">Transferase</keyword>
<accession>A0A8H5CFH5</accession>
<evidence type="ECO:0000256" key="8">
    <source>
        <dbReference type="ARBA" id="ARBA00022884"/>
    </source>
</evidence>
<dbReference type="PANTHER" id="PTHR42648:SF11">
    <property type="entry name" value="TRANSPOSON TY4-P GAG-POL POLYPROTEIN"/>
    <property type="match status" value="1"/>
</dbReference>
<dbReference type="PANTHER" id="PTHR42648">
    <property type="entry name" value="TRANSPOSASE, PUTATIVE-RELATED"/>
    <property type="match status" value="1"/>
</dbReference>
<comment type="catalytic activity">
    <reaction evidence="14">
        <text>DNA(n) + a 2'-deoxyribonucleoside 5'-triphosphate = DNA(n+1) + diphosphate</text>
        <dbReference type="Rhea" id="RHEA:22508"/>
        <dbReference type="Rhea" id="RHEA-COMP:17339"/>
        <dbReference type="Rhea" id="RHEA-COMP:17340"/>
        <dbReference type="ChEBI" id="CHEBI:33019"/>
        <dbReference type="ChEBI" id="CHEBI:61560"/>
        <dbReference type="ChEBI" id="CHEBI:173112"/>
        <dbReference type="EC" id="2.7.7.7"/>
    </reaction>
</comment>
<dbReference type="Pfam" id="PF13976">
    <property type="entry name" value="gag_pre-integrs"/>
    <property type="match status" value="1"/>
</dbReference>
<sequence>MESRTLDDFTHERKLIASTVYTASMLLIKWTRTHRLTPNLRNLPHQLSCSRSKPCSLAMWHTRFGHADVNLIRIMAKRKLVDGLEVTNFELCGKCEPCLYAKAKRLPFDDIVIPSSEPLDRVSLDLWGPSRTKSLGGASYMLLACDDGTGIPFPYFSSNKEGQTVLKLVQDFVEMSERQTERKIKVFRIDMGREFDNKAMDAWCANRGILVEKIPKASSAANGQVERANGTIISGTWITDFGLKAQLRTATSAV</sequence>
<evidence type="ECO:0000256" key="12">
    <source>
        <dbReference type="ARBA" id="ARBA00023172"/>
    </source>
</evidence>
<dbReference type="GO" id="GO:0032196">
    <property type="term" value="P:transposition"/>
    <property type="evidence" value="ECO:0007669"/>
    <property type="project" value="UniProtKB-KW"/>
</dbReference>
<dbReference type="GO" id="GO:0046872">
    <property type="term" value="F:metal ion binding"/>
    <property type="evidence" value="ECO:0007669"/>
    <property type="project" value="UniProtKB-KW"/>
</dbReference>
<dbReference type="EMBL" id="JAACJN010000518">
    <property type="protein sequence ID" value="KAF5340862.1"/>
    <property type="molecule type" value="Genomic_DNA"/>
</dbReference>
<dbReference type="GO" id="GO:0016787">
    <property type="term" value="F:hydrolase activity"/>
    <property type="evidence" value="ECO:0007669"/>
    <property type="project" value="UniProtKB-KW"/>
</dbReference>
<dbReference type="AlphaFoldDB" id="A0A8H5CFH5"/>
<evidence type="ECO:0000256" key="9">
    <source>
        <dbReference type="ARBA" id="ARBA00022908"/>
    </source>
</evidence>
<keyword evidence="12" id="KW-0233">DNA recombination</keyword>
<organism evidence="16 17">
    <name type="scientific">Collybiopsis confluens</name>
    <dbReference type="NCBI Taxonomy" id="2823264"/>
    <lineage>
        <taxon>Eukaryota</taxon>
        <taxon>Fungi</taxon>
        <taxon>Dikarya</taxon>
        <taxon>Basidiomycota</taxon>
        <taxon>Agaricomycotina</taxon>
        <taxon>Agaricomycetes</taxon>
        <taxon>Agaricomycetidae</taxon>
        <taxon>Agaricales</taxon>
        <taxon>Marasmiineae</taxon>
        <taxon>Omphalotaceae</taxon>
        <taxon>Collybiopsis</taxon>
    </lineage>
</organism>
<dbReference type="GO" id="GO:0015074">
    <property type="term" value="P:DNA integration"/>
    <property type="evidence" value="ECO:0007669"/>
    <property type="project" value="UniProtKB-KW"/>
</dbReference>
<evidence type="ECO:0000256" key="2">
    <source>
        <dbReference type="ARBA" id="ARBA00022695"/>
    </source>
</evidence>
<name>A0A8H5CFH5_9AGAR</name>
<dbReference type="SUPFAM" id="SSF53098">
    <property type="entry name" value="Ribonuclease H-like"/>
    <property type="match status" value="1"/>
</dbReference>
<keyword evidence="17" id="KW-1185">Reference proteome</keyword>
<keyword evidence="7" id="KW-0460">Magnesium</keyword>
<reference evidence="16 17" key="1">
    <citation type="journal article" date="2020" name="ISME J.">
        <title>Uncovering the hidden diversity of litter-decomposition mechanisms in mushroom-forming fungi.</title>
        <authorList>
            <person name="Floudas D."/>
            <person name="Bentzer J."/>
            <person name="Ahren D."/>
            <person name="Johansson T."/>
            <person name="Persson P."/>
            <person name="Tunlid A."/>
        </authorList>
    </citation>
    <scope>NUCLEOTIDE SEQUENCE [LARGE SCALE GENOMIC DNA]</scope>
    <source>
        <strain evidence="16 17">CBS 406.79</strain>
    </source>
</reference>
<evidence type="ECO:0000313" key="16">
    <source>
        <dbReference type="EMBL" id="KAF5340862.1"/>
    </source>
</evidence>
<keyword evidence="11" id="KW-0239">DNA-directed DNA polymerase</keyword>
<dbReference type="Gene3D" id="3.30.420.10">
    <property type="entry name" value="Ribonuclease H-like superfamily/Ribonuclease H"/>
    <property type="match status" value="1"/>
</dbReference>
<comment type="caution">
    <text evidence="16">The sequence shown here is derived from an EMBL/GenBank/DDBJ whole genome shotgun (WGS) entry which is preliminary data.</text>
</comment>
<evidence type="ECO:0000313" key="17">
    <source>
        <dbReference type="Proteomes" id="UP000518752"/>
    </source>
</evidence>
<dbReference type="GO" id="GO:0003964">
    <property type="term" value="F:RNA-directed DNA polymerase activity"/>
    <property type="evidence" value="ECO:0007669"/>
    <property type="project" value="UniProtKB-KW"/>
</dbReference>
<dbReference type="InterPro" id="IPR001584">
    <property type="entry name" value="Integrase_cat-core"/>
</dbReference>
<proteinExistence type="predicted"/>
<keyword evidence="9" id="KW-0229">DNA integration</keyword>
<dbReference type="GO" id="GO:0005634">
    <property type="term" value="C:nucleus"/>
    <property type="evidence" value="ECO:0007669"/>
    <property type="project" value="UniProtKB-ARBA"/>
</dbReference>
<protein>
    <recommendedName>
        <fullName evidence="15">Integrase catalytic domain-containing protein</fullName>
    </recommendedName>
</protein>
<keyword evidence="2" id="KW-0548">Nucleotidyltransferase</keyword>
<dbReference type="Proteomes" id="UP000518752">
    <property type="component" value="Unassembled WGS sequence"/>
</dbReference>
<keyword evidence="4" id="KW-0479">Metal-binding</keyword>
<evidence type="ECO:0000256" key="14">
    <source>
        <dbReference type="ARBA" id="ARBA00049244"/>
    </source>
</evidence>
<evidence type="ECO:0000256" key="11">
    <source>
        <dbReference type="ARBA" id="ARBA00022932"/>
    </source>
</evidence>
<dbReference type="InterPro" id="IPR025724">
    <property type="entry name" value="GAG-pre-integrase_dom"/>
</dbReference>
<evidence type="ECO:0000256" key="4">
    <source>
        <dbReference type="ARBA" id="ARBA00022723"/>
    </source>
</evidence>
<evidence type="ECO:0000256" key="5">
    <source>
        <dbReference type="ARBA" id="ARBA00022759"/>
    </source>
</evidence>
<evidence type="ECO:0000256" key="13">
    <source>
        <dbReference type="ARBA" id="ARBA00048173"/>
    </source>
</evidence>
<dbReference type="InterPro" id="IPR012337">
    <property type="entry name" value="RNaseH-like_sf"/>
</dbReference>
<keyword evidence="5" id="KW-0255">Endonuclease</keyword>
<evidence type="ECO:0000256" key="3">
    <source>
        <dbReference type="ARBA" id="ARBA00022722"/>
    </source>
</evidence>
<evidence type="ECO:0000256" key="6">
    <source>
        <dbReference type="ARBA" id="ARBA00022801"/>
    </source>
</evidence>
<evidence type="ECO:0000256" key="10">
    <source>
        <dbReference type="ARBA" id="ARBA00022918"/>
    </source>
</evidence>
<dbReference type="GO" id="GO:0003887">
    <property type="term" value="F:DNA-directed DNA polymerase activity"/>
    <property type="evidence" value="ECO:0007669"/>
    <property type="project" value="UniProtKB-KW"/>
</dbReference>
<evidence type="ECO:0000256" key="1">
    <source>
        <dbReference type="ARBA" id="ARBA00022578"/>
    </source>
</evidence>
<gene>
    <name evidence="16" type="ORF">D9757_015494</name>
</gene>
<keyword evidence="8" id="KW-0694">RNA-binding</keyword>
<keyword evidence="3" id="KW-0540">Nuclease</keyword>
<keyword evidence="1" id="KW-0815">Transposition</keyword>
<dbReference type="GO" id="GO:0004519">
    <property type="term" value="F:endonuclease activity"/>
    <property type="evidence" value="ECO:0007669"/>
    <property type="project" value="UniProtKB-KW"/>
</dbReference>
<evidence type="ECO:0000256" key="7">
    <source>
        <dbReference type="ARBA" id="ARBA00022842"/>
    </source>
</evidence>
<dbReference type="InterPro" id="IPR039537">
    <property type="entry name" value="Retrotran_Ty1/copia-like"/>
</dbReference>
<comment type="catalytic activity">
    <reaction evidence="13">
        <text>DNA(n) + a 2'-deoxyribonucleoside 5'-triphosphate = DNA(n+1) + diphosphate</text>
        <dbReference type="Rhea" id="RHEA:22508"/>
        <dbReference type="Rhea" id="RHEA-COMP:17339"/>
        <dbReference type="Rhea" id="RHEA-COMP:17340"/>
        <dbReference type="ChEBI" id="CHEBI:33019"/>
        <dbReference type="ChEBI" id="CHEBI:61560"/>
        <dbReference type="ChEBI" id="CHEBI:173112"/>
        <dbReference type="EC" id="2.7.7.49"/>
    </reaction>
</comment>
<keyword evidence="6" id="KW-0378">Hydrolase</keyword>